<dbReference type="GO" id="GO:0006508">
    <property type="term" value="P:proteolysis"/>
    <property type="evidence" value="ECO:0007669"/>
    <property type="project" value="InterPro"/>
</dbReference>
<name>A0A517M3T7_9BACT</name>
<dbReference type="InterPro" id="IPR051909">
    <property type="entry name" value="MFP_Cation_Efflux"/>
</dbReference>
<keyword evidence="7 8" id="KW-0472">Membrane</keyword>
<evidence type="ECO:0000313" key="11">
    <source>
        <dbReference type="Proteomes" id="UP000319557"/>
    </source>
</evidence>
<feature type="transmembrane region" description="Helical" evidence="8">
    <location>
        <begin position="434"/>
        <end position="454"/>
    </location>
</feature>
<dbReference type="OrthoDB" id="9759690at2"/>
<proteinExistence type="inferred from homology"/>
<dbReference type="SUPFAM" id="SSF111369">
    <property type="entry name" value="HlyD-like secretion proteins"/>
    <property type="match status" value="1"/>
</dbReference>
<dbReference type="KEGG" id="ruv:EC9_37280"/>
<evidence type="ECO:0000256" key="3">
    <source>
        <dbReference type="ARBA" id="ARBA00007931"/>
    </source>
</evidence>
<evidence type="ECO:0000259" key="9">
    <source>
        <dbReference type="Pfam" id="PF02163"/>
    </source>
</evidence>
<dbReference type="PANTHER" id="PTHR30097">
    <property type="entry name" value="CATION EFFLUX SYSTEM PROTEIN CUSB"/>
    <property type="match status" value="1"/>
</dbReference>
<feature type="transmembrane region" description="Helical" evidence="8">
    <location>
        <begin position="263"/>
        <end position="285"/>
    </location>
</feature>
<organism evidence="10 11">
    <name type="scientific">Rosistilla ulvae</name>
    <dbReference type="NCBI Taxonomy" id="1930277"/>
    <lineage>
        <taxon>Bacteria</taxon>
        <taxon>Pseudomonadati</taxon>
        <taxon>Planctomycetota</taxon>
        <taxon>Planctomycetia</taxon>
        <taxon>Pirellulales</taxon>
        <taxon>Pirellulaceae</taxon>
        <taxon>Rosistilla</taxon>
    </lineage>
</organism>
<dbReference type="AlphaFoldDB" id="A0A517M3T7"/>
<evidence type="ECO:0000256" key="4">
    <source>
        <dbReference type="ARBA" id="ARBA00022448"/>
    </source>
</evidence>
<feature type="transmembrane region" description="Helical" evidence="8">
    <location>
        <begin position="365"/>
        <end position="387"/>
    </location>
</feature>
<dbReference type="GO" id="GO:0016020">
    <property type="term" value="C:membrane"/>
    <property type="evidence" value="ECO:0007669"/>
    <property type="project" value="UniProtKB-SubCell"/>
</dbReference>
<keyword evidence="11" id="KW-1185">Reference proteome</keyword>
<keyword evidence="6 8" id="KW-1133">Transmembrane helix</keyword>
<keyword evidence="5 8" id="KW-0812">Transmembrane</keyword>
<accession>A0A517M3T7</accession>
<dbReference type="GO" id="GO:0030313">
    <property type="term" value="C:cell envelope"/>
    <property type="evidence" value="ECO:0007669"/>
    <property type="project" value="TreeGrafter"/>
</dbReference>
<feature type="transmembrane region" description="Helical" evidence="8">
    <location>
        <begin position="393"/>
        <end position="414"/>
    </location>
</feature>
<evidence type="ECO:0000256" key="2">
    <source>
        <dbReference type="ARBA" id="ARBA00004141"/>
    </source>
</evidence>
<dbReference type="Pfam" id="PF02163">
    <property type="entry name" value="Peptidase_M50"/>
    <property type="match status" value="1"/>
</dbReference>
<feature type="transmembrane region" description="Helical" evidence="8">
    <location>
        <begin position="291"/>
        <end position="310"/>
    </location>
</feature>
<dbReference type="InterPro" id="IPR008915">
    <property type="entry name" value="Peptidase_M50"/>
</dbReference>
<feature type="transmembrane region" description="Helical" evidence="8">
    <location>
        <begin position="160"/>
        <end position="183"/>
    </location>
</feature>
<dbReference type="Gene3D" id="2.40.50.100">
    <property type="match status" value="1"/>
</dbReference>
<evidence type="ECO:0000313" key="10">
    <source>
        <dbReference type="EMBL" id="QDS89528.1"/>
    </source>
</evidence>
<evidence type="ECO:0000256" key="7">
    <source>
        <dbReference type="ARBA" id="ARBA00023136"/>
    </source>
</evidence>
<dbReference type="RefSeq" id="WP_145347300.1">
    <property type="nucleotide sequence ID" value="NZ_CP036261.1"/>
</dbReference>
<dbReference type="GO" id="GO:0060003">
    <property type="term" value="P:copper ion export"/>
    <property type="evidence" value="ECO:0007669"/>
    <property type="project" value="TreeGrafter"/>
</dbReference>
<gene>
    <name evidence="10" type="ORF">EC9_37280</name>
</gene>
<dbReference type="EMBL" id="CP036261">
    <property type="protein sequence ID" value="QDS89528.1"/>
    <property type="molecule type" value="Genomic_DNA"/>
</dbReference>
<dbReference type="PANTHER" id="PTHR30097:SF4">
    <property type="entry name" value="SLR6042 PROTEIN"/>
    <property type="match status" value="1"/>
</dbReference>
<keyword evidence="4" id="KW-0813">Transport</keyword>
<protein>
    <submittedName>
        <fullName evidence="10">Multidrug resistance protein MdtN</fullName>
    </submittedName>
</protein>
<evidence type="ECO:0000256" key="8">
    <source>
        <dbReference type="SAM" id="Phobius"/>
    </source>
</evidence>
<feature type="domain" description="Peptidase M50" evidence="9">
    <location>
        <begin position="212"/>
        <end position="288"/>
    </location>
</feature>
<reference evidence="10 11" key="1">
    <citation type="submission" date="2019-02" db="EMBL/GenBank/DDBJ databases">
        <title>Deep-cultivation of Planctomycetes and their phenomic and genomic characterization uncovers novel biology.</title>
        <authorList>
            <person name="Wiegand S."/>
            <person name="Jogler M."/>
            <person name="Boedeker C."/>
            <person name="Pinto D."/>
            <person name="Vollmers J."/>
            <person name="Rivas-Marin E."/>
            <person name="Kohn T."/>
            <person name="Peeters S.H."/>
            <person name="Heuer A."/>
            <person name="Rast P."/>
            <person name="Oberbeckmann S."/>
            <person name="Bunk B."/>
            <person name="Jeske O."/>
            <person name="Meyerdierks A."/>
            <person name="Storesund J.E."/>
            <person name="Kallscheuer N."/>
            <person name="Luecker S."/>
            <person name="Lage O.M."/>
            <person name="Pohl T."/>
            <person name="Merkel B.J."/>
            <person name="Hornburger P."/>
            <person name="Mueller R.-W."/>
            <person name="Bruemmer F."/>
            <person name="Labrenz M."/>
            <person name="Spormann A.M."/>
            <person name="Op den Camp H."/>
            <person name="Overmann J."/>
            <person name="Amann R."/>
            <person name="Jetten M.S.M."/>
            <person name="Mascher T."/>
            <person name="Medema M.H."/>
            <person name="Devos D.P."/>
            <person name="Kaster A.-K."/>
            <person name="Ovreas L."/>
            <person name="Rohde M."/>
            <person name="Galperin M.Y."/>
            <person name="Jogler C."/>
        </authorList>
    </citation>
    <scope>NUCLEOTIDE SEQUENCE [LARGE SCALE GENOMIC DNA]</scope>
    <source>
        <strain evidence="10 11">EC9</strain>
    </source>
</reference>
<comment type="subcellular location">
    <subcellularLocation>
        <location evidence="2">Membrane</location>
        <topology evidence="2">Multi-pass membrane protein</topology>
    </subcellularLocation>
</comment>
<evidence type="ECO:0000256" key="6">
    <source>
        <dbReference type="ARBA" id="ARBA00022989"/>
    </source>
</evidence>
<comment type="cofactor">
    <cofactor evidence="1">
        <name>Zn(2+)</name>
        <dbReference type="ChEBI" id="CHEBI:29105"/>
    </cofactor>
</comment>
<dbReference type="Proteomes" id="UP000319557">
    <property type="component" value="Chromosome"/>
</dbReference>
<sequence>MQSSLETPESYTPEAQHSCVELSGVVLTLRDDLRFTLQHDGAADTYLIEDHARTKFYRVGIAEFAFISLLDGHVTIAEAHGLAASALGAQALNDQETAGLCRWLVENQLASTPASLTSCRMADAADKHRFQKRLASLSLVSAKLPLGNPDRVIHAISPLLGWWFSPLGFFLWTIVLGCGLLSLFGAADRIDPSAETVIDRSNWIWLGITWFLLKLVHELAHGLACKRFGGTVREFGVVLFMLIPLPYVDVTSAWKFRSRSRRILTSAAGVMAELMIAAIAAILWSRSTSPLIVQHAFNVMLSGSLITLMFNANPLMRFDAYYILTDWLGMPNLATHASQMVRRAVRKFFLGIEAPAAHGNLRWRWFIASYGIAAMAWRIVMCTALILGAEQMLWGAGIALALFAATFWFILPIARTLHFIVWGTPTSQPNRWQFCKAIAIVSLLIGGILMAPWYGQTTAPAIVGYDPLIQVRAPTMGFVKRVAVRSGQQVRAGDVLLELENQPLQMRTAELEAQVQRSQIRARIYAASHQAAAYDVEQQQLTAIESQLYDRRSMLSNLVIRSAKPGIVIGESLESLLGTYVAPGETLMTLGPQGQCRIQALVPQRELEHFVARVGQSVRVQMFGSPGFQGRLEHVDPRGDTRLPHAALSAAAGGAIATHANRQPDSEPEDGIAAFPSDDSSDTVFEATEAYFAAIIRVDESELTGKLGATGWVGFRSHRGNVASVLWHRFQNWISKRPRESGSI</sequence>
<comment type="similarity">
    <text evidence="3">Belongs to the peptidase M50B family.</text>
</comment>
<dbReference type="GO" id="GO:0015679">
    <property type="term" value="P:plasma membrane copper ion transport"/>
    <property type="evidence" value="ECO:0007669"/>
    <property type="project" value="TreeGrafter"/>
</dbReference>
<evidence type="ECO:0000256" key="1">
    <source>
        <dbReference type="ARBA" id="ARBA00001947"/>
    </source>
</evidence>
<evidence type="ECO:0000256" key="5">
    <source>
        <dbReference type="ARBA" id="ARBA00022692"/>
    </source>
</evidence>